<reference evidence="2" key="1">
    <citation type="submission" date="2019-12" db="EMBL/GenBank/DDBJ databases">
        <title>An insight into the sialome of adult female Ixodes ricinus ticks feeding for 6 days.</title>
        <authorList>
            <person name="Perner J."/>
            <person name="Ribeiro J.M.C."/>
        </authorList>
    </citation>
    <scope>NUCLEOTIDE SEQUENCE</scope>
    <source>
        <strain evidence="2">Semi-engorged</strain>
        <tissue evidence="2">Salivary glands</tissue>
    </source>
</reference>
<organism evidence="2">
    <name type="scientific">Ixodes ricinus</name>
    <name type="common">Common tick</name>
    <name type="synonym">Acarus ricinus</name>
    <dbReference type="NCBI Taxonomy" id="34613"/>
    <lineage>
        <taxon>Eukaryota</taxon>
        <taxon>Metazoa</taxon>
        <taxon>Ecdysozoa</taxon>
        <taxon>Arthropoda</taxon>
        <taxon>Chelicerata</taxon>
        <taxon>Arachnida</taxon>
        <taxon>Acari</taxon>
        <taxon>Parasitiformes</taxon>
        <taxon>Ixodida</taxon>
        <taxon>Ixodoidea</taxon>
        <taxon>Ixodidae</taxon>
        <taxon>Ixodinae</taxon>
        <taxon>Ixodes</taxon>
    </lineage>
</organism>
<dbReference type="EMBL" id="GIFC01000592">
    <property type="protein sequence ID" value="MXU82675.1"/>
    <property type="molecule type" value="Transcribed_RNA"/>
</dbReference>
<feature type="region of interest" description="Disordered" evidence="1">
    <location>
        <begin position="41"/>
        <end position="60"/>
    </location>
</feature>
<proteinExistence type="predicted"/>
<protein>
    <submittedName>
        <fullName evidence="2">Putative secreted protein</fullName>
    </submittedName>
</protein>
<evidence type="ECO:0000256" key="1">
    <source>
        <dbReference type="SAM" id="MobiDB-lite"/>
    </source>
</evidence>
<evidence type="ECO:0000313" key="2">
    <source>
        <dbReference type="EMBL" id="MXU82675.1"/>
    </source>
</evidence>
<name>A0A6B0U2G7_IXORI</name>
<accession>A0A6B0U2G7</accession>
<dbReference type="AlphaFoldDB" id="A0A6B0U2G7"/>
<sequence>MPHLQTQARALRLQASVVLWLHVRARGARGTEALSNVHNARAGGGATEAPSRLSDPSCSNDIERSLKDFI</sequence>